<sequence>MRNKFVFGLLSVLVLMLSGCITSQYSNLQYGFDTEGYSEVSDLDVRVSSVEFFGDSGGINLFNISATNTDKVTKAAIKKEIEAAGGTAARNIKLVQKASFWNLLVNMITLKIVAPSKVMITGNIIKKNSGASGSGAVNVTVNNNNTNNNSNSSGGTANDSDSDS</sequence>
<evidence type="ECO:0000256" key="2">
    <source>
        <dbReference type="SAM" id="SignalP"/>
    </source>
</evidence>
<protein>
    <recommendedName>
        <fullName evidence="5">DUF3568 family protein</fullName>
    </recommendedName>
</protein>
<gene>
    <name evidence="3" type="ORF">P0082_08885</name>
</gene>
<reference evidence="3 4" key="1">
    <citation type="submission" date="2023-04" db="EMBL/GenBank/DDBJ databases">
        <title>Spirochaete genome identified in red abalone sample constitutes a novel genus.</title>
        <authorList>
            <person name="Sharma S.P."/>
            <person name="Purcell C.M."/>
            <person name="Hyde J.R."/>
            <person name="Severin A.J."/>
        </authorList>
    </citation>
    <scope>NUCLEOTIDE SEQUENCE [LARGE SCALE GENOMIC DNA]</scope>
    <source>
        <strain evidence="3 4">SP-2023</strain>
    </source>
</reference>
<feature type="signal peptide" evidence="2">
    <location>
        <begin position="1"/>
        <end position="23"/>
    </location>
</feature>
<keyword evidence="4" id="KW-1185">Reference proteome</keyword>
<evidence type="ECO:0000313" key="4">
    <source>
        <dbReference type="Proteomes" id="UP001228690"/>
    </source>
</evidence>
<accession>A0ABY8MF28</accession>
<proteinExistence type="predicted"/>
<name>A0ABY8MF28_9SPIO</name>
<evidence type="ECO:0000313" key="3">
    <source>
        <dbReference type="EMBL" id="WGK68592.1"/>
    </source>
</evidence>
<dbReference type="PROSITE" id="PS51257">
    <property type="entry name" value="PROKAR_LIPOPROTEIN"/>
    <property type="match status" value="1"/>
</dbReference>
<feature type="compositionally biased region" description="Low complexity" evidence="1">
    <location>
        <begin position="134"/>
        <end position="164"/>
    </location>
</feature>
<keyword evidence="2" id="KW-0732">Signal</keyword>
<dbReference type="RefSeq" id="WP_326926778.1">
    <property type="nucleotide sequence ID" value="NZ_CP123443.1"/>
</dbReference>
<feature type="region of interest" description="Disordered" evidence="1">
    <location>
        <begin position="131"/>
        <end position="164"/>
    </location>
</feature>
<organism evidence="3 4">
    <name type="scientific">Candidatus Haliotispira prima</name>
    <dbReference type="NCBI Taxonomy" id="3034016"/>
    <lineage>
        <taxon>Bacteria</taxon>
        <taxon>Pseudomonadati</taxon>
        <taxon>Spirochaetota</taxon>
        <taxon>Spirochaetia</taxon>
        <taxon>Spirochaetales</taxon>
        <taxon>Spirochaetaceae</taxon>
        <taxon>Candidatus Haliotispira</taxon>
    </lineage>
</organism>
<evidence type="ECO:0008006" key="5">
    <source>
        <dbReference type="Google" id="ProtNLM"/>
    </source>
</evidence>
<evidence type="ECO:0000256" key="1">
    <source>
        <dbReference type="SAM" id="MobiDB-lite"/>
    </source>
</evidence>
<dbReference type="EMBL" id="CP123443">
    <property type="protein sequence ID" value="WGK68592.1"/>
    <property type="molecule type" value="Genomic_DNA"/>
</dbReference>
<feature type="chain" id="PRO_5045347743" description="DUF3568 family protein" evidence="2">
    <location>
        <begin position="24"/>
        <end position="164"/>
    </location>
</feature>
<dbReference type="Proteomes" id="UP001228690">
    <property type="component" value="Chromosome"/>
</dbReference>